<dbReference type="GO" id="GO:0008360">
    <property type="term" value="P:regulation of cell shape"/>
    <property type="evidence" value="ECO:0007669"/>
    <property type="project" value="UniProtKB-KW"/>
</dbReference>
<feature type="domain" description="Mur ligase central" evidence="6">
    <location>
        <begin position="54"/>
        <end position="192"/>
    </location>
</feature>
<keyword evidence="4 5" id="KW-0067">ATP-binding</keyword>
<comment type="catalytic activity">
    <reaction evidence="5">
        <text>beta-D-GlcNAc-(1-&gt;4)-Mur2Ac(oyl-L-Ala-gamma-D-Glu-L-Lys-D-Ala-D-Ala)-di-trans,octa-cis-undecaprenyl diphosphate + ATP = beta-D-GlcNAc-(1-&gt;4)-Mur2Ac(oyl-L-Ala-gamma-D-O-P-Glu-L-Lys-D-Ala-D-Ala)-di-trans,octa-cis-undecaprenyl diphosphate + ADP</text>
        <dbReference type="Rhea" id="RHEA:59488"/>
        <dbReference type="ChEBI" id="CHEBI:30616"/>
        <dbReference type="ChEBI" id="CHEBI:60033"/>
        <dbReference type="ChEBI" id="CHEBI:143132"/>
        <dbReference type="ChEBI" id="CHEBI:456216"/>
    </reaction>
</comment>
<accession>A0A0U9HDY8</accession>
<dbReference type="UniPathway" id="UPA00219"/>
<dbReference type="AlphaFoldDB" id="A0A0U9HDY8"/>
<dbReference type="HAMAP" id="MF_02214">
    <property type="entry name" value="Lipid_II_synth_MurT"/>
    <property type="match status" value="1"/>
</dbReference>
<dbReference type="STRING" id="224999.GCA_001485475_01044"/>
<evidence type="ECO:0000256" key="3">
    <source>
        <dbReference type="ARBA" id="ARBA00022741"/>
    </source>
</evidence>
<dbReference type="Pfam" id="PF08245">
    <property type="entry name" value="Mur_ligase_M"/>
    <property type="match status" value="1"/>
</dbReference>
<feature type="binding site" evidence="5">
    <location>
        <position position="233"/>
    </location>
    <ligand>
        <name>Zn(2+)</name>
        <dbReference type="ChEBI" id="CHEBI:29105"/>
    </ligand>
</feature>
<dbReference type="GO" id="GO:0005524">
    <property type="term" value="F:ATP binding"/>
    <property type="evidence" value="ECO:0007669"/>
    <property type="project" value="UniProtKB-UniRule"/>
</dbReference>
<proteinExistence type="inferred from homology"/>
<gene>
    <name evidence="5" type="primary">murT</name>
    <name evidence="8" type="ORF">TSYNT_747</name>
</gene>
<keyword evidence="5" id="KW-0573">Peptidoglycan synthesis</keyword>
<dbReference type="GO" id="GO:0008270">
    <property type="term" value="F:zinc ion binding"/>
    <property type="evidence" value="ECO:0007669"/>
    <property type="project" value="UniProtKB-UniRule"/>
</dbReference>
<dbReference type="Gene3D" id="3.40.1190.10">
    <property type="entry name" value="Mur-like, catalytic domain"/>
    <property type="match status" value="1"/>
</dbReference>
<feature type="binding site" evidence="5">
    <location>
        <position position="230"/>
    </location>
    <ligand>
        <name>Zn(2+)</name>
        <dbReference type="ChEBI" id="CHEBI:29105"/>
    </ligand>
</feature>
<dbReference type="RefSeq" id="WP_059032425.1">
    <property type="nucleotide sequence ID" value="NZ_DF977001.1"/>
</dbReference>
<dbReference type="PROSITE" id="PS01011">
    <property type="entry name" value="FOLYLPOLYGLU_SYNT_1"/>
    <property type="match status" value="1"/>
</dbReference>
<evidence type="ECO:0000256" key="4">
    <source>
        <dbReference type="ARBA" id="ARBA00022840"/>
    </source>
</evidence>
<organism evidence="8">
    <name type="scientific">Tepidanaerobacter syntrophicus</name>
    <dbReference type="NCBI Taxonomy" id="224999"/>
    <lineage>
        <taxon>Bacteria</taxon>
        <taxon>Bacillati</taxon>
        <taxon>Bacillota</taxon>
        <taxon>Clostridia</taxon>
        <taxon>Thermosediminibacterales</taxon>
        <taxon>Tepidanaerobacteraceae</taxon>
        <taxon>Tepidanaerobacter</taxon>
    </lineage>
</organism>
<dbReference type="GO" id="GO:0009252">
    <property type="term" value="P:peptidoglycan biosynthetic process"/>
    <property type="evidence" value="ECO:0007669"/>
    <property type="project" value="UniProtKB-UniRule"/>
</dbReference>
<dbReference type="Proteomes" id="UP000062160">
    <property type="component" value="Unassembled WGS sequence"/>
</dbReference>
<dbReference type="InterPro" id="IPR036565">
    <property type="entry name" value="Mur-like_cat_sf"/>
</dbReference>
<dbReference type="EMBL" id="DF977001">
    <property type="protein sequence ID" value="GAQ25029.1"/>
    <property type="molecule type" value="Genomic_DNA"/>
</dbReference>
<comment type="function">
    <text evidence="5">The lipid II isoglutaminyl synthase complex catalyzes the formation of alpha-D-isoglutamine in the cell wall lipid II stem peptide. The MurT subunit catalyzes the ATP-dependent amidation of D-glutamate residue of lipid II, converting it to an isoglutamine residue.</text>
</comment>
<comment type="catalytic activity">
    <reaction evidence="5">
        <text>beta-D-GlcNAc-(1-&gt;4)-Mur2Ac(oyl-L-Ala-gamma-D-O-P-Glu-L-Lys-D-Ala-D-Ala)-di-trans,octa-cis-undecaprenyl diphosphate + NH4(+) = beta-D-GlcNAc-(1-&gt;4)-Mur2Ac(oyl-L-Ala-D-isoglutaminyl-L-Lys-D-Ala-D-Ala)-di-trans,octa-cis-undecaprenyl diphosphate + phosphate + H(+)</text>
        <dbReference type="Rhea" id="RHEA:57932"/>
        <dbReference type="ChEBI" id="CHEBI:15378"/>
        <dbReference type="ChEBI" id="CHEBI:28938"/>
        <dbReference type="ChEBI" id="CHEBI:43474"/>
        <dbReference type="ChEBI" id="CHEBI:62233"/>
        <dbReference type="ChEBI" id="CHEBI:143132"/>
    </reaction>
</comment>
<evidence type="ECO:0000259" key="6">
    <source>
        <dbReference type="Pfam" id="PF08245"/>
    </source>
</evidence>
<dbReference type="PANTHER" id="PTHR23135:SF7">
    <property type="entry name" value="LIPID II ISOGLUTAMINYL SYNTHASE (GLUTAMINE-HYDROLYZING) SUBUNIT MURT"/>
    <property type="match status" value="1"/>
</dbReference>
<dbReference type="GO" id="GO:0140282">
    <property type="term" value="F:carbon-nitrogen ligase activity on lipid II"/>
    <property type="evidence" value="ECO:0007669"/>
    <property type="project" value="UniProtKB-UniRule"/>
</dbReference>
<feature type="domain" description="Lipid II isoglutaminyl synthase (glutamine-hydrolyzing) subunit MurT C-terminal" evidence="7">
    <location>
        <begin position="325"/>
        <end position="435"/>
    </location>
</feature>
<evidence type="ECO:0000313" key="9">
    <source>
        <dbReference type="Proteomes" id="UP000062160"/>
    </source>
</evidence>
<dbReference type="PANTHER" id="PTHR23135">
    <property type="entry name" value="MUR LIGASE FAMILY MEMBER"/>
    <property type="match status" value="1"/>
</dbReference>
<dbReference type="SUPFAM" id="SSF53623">
    <property type="entry name" value="MurD-like peptide ligases, catalytic domain"/>
    <property type="match status" value="1"/>
</dbReference>
<protein>
    <recommendedName>
        <fullName evidence="5">Lipid II isoglutaminyl synthase (glutamine-hydrolyzing) subunit MurT</fullName>
        <ecNumber evidence="5">6.3.5.13</ecNumber>
    </recommendedName>
</protein>
<evidence type="ECO:0000313" key="8">
    <source>
        <dbReference type="EMBL" id="GAQ25029.1"/>
    </source>
</evidence>
<comment type="similarity">
    <text evidence="5">Belongs to the MurCDEF family. MurT subfamily.</text>
</comment>
<feature type="binding site" evidence="5">
    <location>
        <position position="211"/>
    </location>
    <ligand>
        <name>Zn(2+)</name>
        <dbReference type="ChEBI" id="CHEBI:29105"/>
    </ligand>
</feature>
<keyword evidence="9" id="KW-1185">Reference proteome</keyword>
<dbReference type="InterPro" id="IPR043703">
    <property type="entry name" value="Lipid_II_synth_MurT"/>
</dbReference>
<keyword evidence="5" id="KW-0479">Metal-binding</keyword>
<keyword evidence="5" id="KW-0133">Cell shape</keyword>
<dbReference type="InterPro" id="IPR018109">
    <property type="entry name" value="Folylpolyglutamate_synth_CS"/>
</dbReference>
<comment type="pathway">
    <text evidence="1 5">Cell wall biogenesis; peptidoglycan biosynthesis.</text>
</comment>
<dbReference type="Pfam" id="PF08353">
    <property type="entry name" value="MurT_C"/>
    <property type="match status" value="1"/>
</dbReference>
<feature type="binding site" evidence="5">
    <location>
        <position position="208"/>
    </location>
    <ligand>
        <name>Zn(2+)</name>
        <dbReference type="ChEBI" id="CHEBI:29105"/>
    </ligand>
</feature>
<keyword evidence="2 5" id="KW-0436">Ligase</keyword>
<sequence length="450" mass="49934">MKETFAVLAGKAAVNLAKIAGRQGTSIGGRVALKISPDILTWFSSKVKNDIIFVTGTNGKTSTNNMIYSIIQEAGYTCACNNIGANMEVGLISAFIDSSSVFKLSLDFACMEVDEASLPKAAASTKPDIIVFTNIFPDQSDRYVEIDALLNKIRDGLEASPDTTLLINADDPFLVSIGNLLPNPKRYYGVEKWFDNISEDTMADAVLCKKCGSILSYDCRYYGQLGRYSCSKCGFHRPAPDFSAVIENEEGVQLFNILDKDKKSIIAVKADISDRYTVYNMAAAVSCGLLIGIRPEIIIKGLQKYKPQAGRMEEFYIQKPILLNLAKNPVGFNESMKTVSKDGRTKTVAIGVNDLPQDGRDVSWLWDTDFEILKKIDDTITSYILFGRRRYDTALRLKYAGIDTKKLVISEILDDVVNNVVETKSEIAYIISNYSTTFDIRKILKERDSK</sequence>
<reference evidence="8" key="1">
    <citation type="journal article" date="2016" name="Genome Announc.">
        <title>Draft Genome Sequence of the Syntrophic Lactate-Degrading Bacterium Tepidanaerobacter syntrophicus JLT.</title>
        <authorList>
            <person name="Matsuura N."/>
            <person name="Ohashi A."/>
            <person name="Tourlousse D.M."/>
            <person name="Sekiguchi Y."/>
        </authorList>
    </citation>
    <scope>NUCLEOTIDE SEQUENCE [LARGE SCALE GENOMIC DNA]</scope>
    <source>
        <strain evidence="8">JL</strain>
    </source>
</reference>
<dbReference type="OrthoDB" id="9803907at2"/>
<evidence type="ECO:0000259" key="7">
    <source>
        <dbReference type="Pfam" id="PF08353"/>
    </source>
</evidence>
<evidence type="ECO:0000256" key="5">
    <source>
        <dbReference type="HAMAP-Rule" id="MF_02214"/>
    </source>
</evidence>
<keyword evidence="5" id="KW-0961">Cell wall biogenesis/degradation</keyword>
<dbReference type="EC" id="6.3.5.13" evidence="5"/>
<evidence type="ECO:0000256" key="2">
    <source>
        <dbReference type="ARBA" id="ARBA00022598"/>
    </source>
</evidence>
<dbReference type="InterPro" id="IPR013221">
    <property type="entry name" value="Mur_ligase_cen"/>
</dbReference>
<comment type="catalytic activity">
    <reaction evidence="5">
        <text>beta-D-GlcNAc-(1-&gt;4)-Mur2Ac(oyl-L-Ala-gamma-D-Glu-L-Lys-D-Ala-D-Ala)-di-trans,octa-cis-undecaprenyl diphosphate + L-glutamine + ATP + H2O = beta-D-GlcNAc-(1-&gt;4)-Mur2Ac(oyl-L-Ala-D-isoglutaminyl-L-Lys-D-Ala-D-Ala)-di-trans,octa-cis-undecaprenyl diphosphate + L-glutamate + ADP + phosphate + H(+)</text>
        <dbReference type="Rhea" id="RHEA:57928"/>
        <dbReference type="ChEBI" id="CHEBI:15377"/>
        <dbReference type="ChEBI" id="CHEBI:15378"/>
        <dbReference type="ChEBI" id="CHEBI:29985"/>
        <dbReference type="ChEBI" id="CHEBI:30616"/>
        <dbReference type="ChEBI" id="CHEBI:43474"/>
        <dbReference type="ChEBI" id="CHEBI:58359"/>
        <dbReference type="ChEBI" id="CHEBI:60033"/>
        <dbReference type="ChEBI" id="CHEBI:62233"/>
        <dbReference type="ChEBI" id="CHEBI:456216"/>
        <dbReference type="EC" id="6.3.5.13"/>
    </reaction>
</comment>
<evidence type="ECO:0000256" key="1">
    <source>
        <dbReference type="ARBA" id="ARBA00004752"/>
    </source>
</evidence>
<feature type="active site" evidence="5">
    <location>
        <position position="361"/>
    </location>
</feature>
<name>A0A0U9HDY8_9FIRM</name>
<dbReference type="InterPro" id="IPR013564">
    <property type="entry name" value="MurT_C"/>
</dbReference>
<dbReference type="GO" id="GO:0004326">
    <property type="term" value="F:tetrahydrofolylpolyglutamate synthase activity"/>
    <property type="evidence" value="ECO:0007669"/>
    <property type="project" value="InterPro"/>
</dbReference>
<keyword evidence="5" id="KW-0862">Zinc</keyword>
<dbReference type="GO" id="GO:0071555">
    <property type="term" value="P:cell wall organization"/>
    <property type="evidence" value="ECO:0007669"/>
    <property type="project" value="UniProtKB-KW"/>
</dbReference>
<keyword evidence="3 5" id="KW-0547">Nucleotide-binding</keyword>
<comment type="subunit">
    <text evidence="5">Forms a heterodimer with GatD.</text>
</comment>